<dbReference type="InterPro" id="IPR036365">
    <property type="entry name" value="PGBD-like_sf"/>
</dbReference>
<sequence length="481" mass="50303">MTLALLMVLCAAGGASLVHAQQNDSYRTVARPTLASGPLCAEEKAALVSSAAAAQAAAAENAQIAARRFADLQTLQKTGKITSKELDNLARERDQRLEEARQAFGALDQATRIAEKPCPAPVENTAPATKSAEKTPAAADPAKADAGNTASAKEPGDKPEVSLALTLTVPAYCKPASTCPMVVELHNRGSRPLASPFLVALALGSEGAQIGNILPDSWSCGQASESLTCSGAGTALAPDARARLSIDWQIAERPRRPSSTVCARIVWPARAKDGVYRSEQIAAIQFALQKAGFDPGGYDGRLGTKTVEAIRAFRSRANIEGPTELTADFLNAVFGSNGTLAGDDNAADDSACTSVSFGTPPLAANPASPPSAPVAVVNAPASPVVEAAPPPPEQPRLSPGPAAAPKRVAPREPRPRQQAAPQAEPRRQTARRAPVQADDDDDDVVVYTSPPRRTQPAGQRPVIVYPDGSYRRWGDPTVYRQ</sequence>
<feature type="compositionally biased region" description="Low complexity" evidence="1">
    <location>
        <begin position="134"/>
        <end position="150"/>
    </location>
</feature>
<comment type="caution">
    <text evidence="4">The sequence shown here is derived from an EMBL/GenBank/DDBJ whole genome shotgun (WGS) entry which is preliminary data.</text>
</comment>
<evidence type="ECO:0000259" key="3">
    <source>
        <dbReference type="Pfam" id="PF01471"/>
    </source>
</evidence>
<feature type="domain" description="Peptidoglycan binding-like" evidence="3">
    <location>
        <begin position="278"/>
        <end position="320"/>
    </location>
</feature>
<feature type="chain" id="PRO_5012800460" description="Peptidoglycan binding-like domain-containing protein" evidence="2">
    <location>
        <begin position="21"/>
        <end position="481"/>
    </location>
</feature>
<evidence type="ECO:0000313" key="5">
    <source>
        <dbReference type="Proteomes" id="UP000192872"/>
    </source>
</evidence>
<dbReference type="Proteomes" id="UP000192872">
    <property type="component" value="Unassembled WGS sequence"/>
</dbReference>
<dbReference type="InterPro" id="IPR002477">
    <property type="entry name" value="Peptidoglycan-bd-like"/>
</dbReference>
<feature type="signal peptide" evidence="2">
    <location>
        <begin position="1"/>
        <end position="20"/>
    </location>
</feature>
<feature type="region of interest" description="Disordered" evidence="1">
    <location>
        <begin position="385"/>
        <end position="481"/>
    </location>
</feature>
<dbReference type="EMBL" id="LWDL01000016">
    <property type="protein sequence ID" value="OQW52034.1"/>
    <property type="molecule type" value="Genomic_DNA"/>
</dbReference>
<dbReference type="Gene3D" id="1.10.101.10">
    <property type="entry name" value="PGBD-like superfamily/PGBD"/>
    <property type="match status" value="1"/>
</dbReference>
<accession>A0A1W9HXV9</accession>
<dbReference type="InterPro" id="IPR036366">
    <property type="entry name" value="PGBDSf"/>
</dbReference>
<evidence type="ECO:0000256" key="2">
    <source>
        <dbReference type="SAM" id="SignalP"/>
    </source>
</evidence>
<feature type="region of interest" description="Disordered" evidence="1">
    <location>
        <begin position="116"/>
        <end position="158"/>
    </location>
</feature>
<keyword evidence="2" id="KW-0732">Signal</keyword>
<dbReference type="Pfam" id="PF01471">
    <property type="entry name" value="PG_binding_1"/>
    <property type="match status" value="1"/>
</dbReference>
<name>A0A1W9HXV9_9HYPH</name>
<dbReference type="AlphaFoldDB" id="A0A1W9HXV9"/>
<dbReference type="SUPFAM" id="SSF47090">
    <property type="entry name" value="PGBD-like"/>
    <property type="match status" value="1"/>
</dbReference>
<reference evidence="4 5" key="1">
    <citation type="journal article" date="2017" name="Water Res.">
        <title>Comammox in drinking water systems.</title>
        <authorList>
            <person name="Wang Y."/>
            <person name="Ma L."/>
            <person name="Mao Y."/>
            <person name="Jiang X."/>
            <person name="Xia Y."/>
            <person name="Yu K."/>
            <person name="Li B."/>
            <person name="Zhang T."/>
        </authorList>
    </citation>
    <scope>NUCLEOTIDE SEQUENCE [LARGE SCALE GENOMIC DNA]</scope>
    <source>
        <strain evidence="4">SG_bin8</strain>
    </source>
</reference>
<proteinExistence type="predicted"/>
<evidence type="ECO:0000313" key="4">
    <source>
        <dbReference type="EMBL" id="OQW52034.1"/>
    </source>
</evidence>
<gene>
    <name evidence="4" type="ORF">A4S15_09395</name>
</gene>
<protein>
    <recommendedName>
        <fullName evidence="3">Peptidoglycan binding-like domain-containing protein</fullName>
    </recommendedName>
</protein>
<evidence type="ECO:0000256" key="1">
    <source>
        <dbReference type="SAM" id="MobiDB-lite"/>
    </source>
</evidence>
<organism evidence="4 5">
    <name type="scientific">Candidatus Raskinella chloraquaticus</name>
    <dbReference type="NCBI Taxonomy" id="1951219"/>
    <lineage>
        <taxon>Bacteria</taxon>
        <taxon>Pseudomonadati</taxon>
        <taxon>Pseudomonadota</taxon>
        <taxon>Alphaproteobacteria</taxon>
        <taxon>Hyphomicrobiales</taxon>
        <taxon>Phreatobacteraceae</taxon>
        <taxon>Candidatus Raskinella</taxon>
    </lineage>
</organism>